<dbReference type="InterPro" id="IPR001054">
    <property type="entry name" value="A/G_cyclase"/>
</dbReference>
<name>A0A2M7GAR2_9BACT</name>
<dbReference type="SMART" id="SM00448">
    <property type="entry name" value="REC"/>
    <property type="match status" value="1"/>
</dbReference>
<dbReference type="Pfam" id="PF00072">
    <property type="entry name" value="Response_reg"/>
    <property type="match status" value="1"/>
</dbReference>
<reference evidence="21 22" key="1">
    <citation type="submission" date="2017-09" db="EMBL/GenBank/DDBJ databases">
        <title>Depth-based differentiation of microbial function through sediment-hosted aquifers and enrichment of novel symbionts in the deep terrestrial subsurface.</title>
        <authorList>
            <person name="Probst A.J."/>
            <person name="Ladd B."/>
            <person name="Jarett J.K."/>
            <person name="Geller-Mcgrath D.E."/>
            <person name="Sieber C.M."/>
            <person name="Emerson J.B."/>
            <person name="Anantharaman K."/>
            <person name="Thomas B.C."/>
            <person name="Malmstrom R."/>
            <person name="Stieglmeier M."/>
            <person name="Klingl A."/>
            <person name="Woyke T."/>
            <person name="Ryan C.M."/>
            <person name="Banfield J.F."/>
        </authorList>
    </citation>
    <scope>NUCLEOTIDE SEQUENCE [LARGE SCALE GENOMIC DNA]</scope>
    <source>
        <strain evidence="21">CG17_big_fil_post_rev_8_21_14_2_50_48_46</strain>
    </source>
</reference>
<dbReference type="InterPro" id="IPR046342">
    <property type="entry name" value="CBS_dom_sf"/>
</dbReference>
<dbReference type="GO" id="GO:0009190">
    <property type="term" value="P:cyclic nucleotide biosynthetic process"/>
    <property type="evidence" value="ECO:0007669"/>
    <property type="project" value="InterPro"/>
</dbReference>
<dbReference type="CDD" id="cd17574">
    <property type="entry name" value="REC_OmpR"/>
    <property type="match status" value="1"/>
</dbReference>
<comment type="caution">
    <text evidence="21">The sequence shown here is derived from an EMBL/GenBank/DDBJ whole genome shotgun (WGS) entry which is preliminary data.</text>
</comment>
<dbReference type="InterPro" id="IPR036890">
    <property type="entry name" value="HATPase_C_sf"/>
</dbReference>
<dbReference type="FunFam" id="3.30.565.10:FF:000023">
    <property type="entry name" value="PAS domain-containing sensor histidine kinase"/>
    <property type="match status" value="1"/>
</dbReference>
<dbReference type="GO" id="GO:0000155">
    <property type="term" value="F:phosphorelay sensor kinase activity"/>
    <property type="evidence" value="ECO:0007669"/>
    <property type="project" value="InterPro"/>
</dbReference>
<keyword evidence="13" id="KW-0472">Membrane</keyword>
<comment type="subcellular location">
    <subcellularLocation>
        <location evidence="2">Cell membrane</location>
    </subcellularLocation>
</comment>
<dbReference type="CDD" id="cd07302">
    <property type="entry name" value="CHD"/>
    <property type="match status" value="1"/>
</dbReference>
<evidence type="ECO:0000256" key="5">
    <source>
        <dbReference type="ARBA" id="ARBA00022553"/>
    </source>
</evidence>
<dbReference type="InterPro" id="IPR029787">
    <property type="entry name" value="Nucleotide_cyclase"/>
</dbReference>
<keyword evidence="11" id="KW-0805">Transcription regulation</keyword>
<feature type="domain" description="CBS" evidence="20">
    <location>
        <begin position="76"/>
        <end position="136"/>
    </location>
</feature>
<evidence type="ECO:0000259" key="18">
    <source>
        <dbReference type="PROSITE" id="PS50110"/>
    </source>
</evidence>
<dbReference type="Gene3D" id="3.40.50.2300">
    <property type="match status" value="1"/>
</dbReference>
<dbReference type="InterPro" id="IPR003594">
    <property type="entry name" value="HATPase_dom"/>
</dbReference>
<evidence type="ECO:0000256" key="10">
    <source>
        <dbReference type="ARBA" id="ARBA00023012"/>
    </source>
</evidence>
<dbReference type="CDD" id="cd16922">
    <property type="entry name" value="HATPase_EvgS-ArcB-TorS-like"/>
    <property type="match status" value="1"/>
</dbReference>
<keyword evidence="8" id="KW-0418">Kinase</keyword>
<feature type="modified residue" description="4-aspartylphosphate" evidence="15">
    <location>
        <position position="462"/>
    </location>
</feature>
<dbReference type="Gene3D" id="3.30.70.1230">
    <property type="entry name" value="Nucleotide cyclase"/>
    <property type="match status" value="1"/>
</dbReference>
<dbReference type="InterPro" id="IPR003661">
    <property type="entry name" value="HisK_dim/P_dom"/>
</dbReference>
<dbReference type="GO" id="GO:0004016">
    <property type="term" value="F:adenylate cyclase activity"/>
    <property type="evidence" value="ECO:0007669"/>
    <property type="project" value="UniProtKB-ARBA"/>
</dbReference>
<evidence type="ECO:0000256" key="11">
    <source>
        <dbReference type="ARBA" id="ARBA00023015"/>
    </source>
</evidence>
<dbReference type="EC" id="2.7.13.3" evidence="3"/>
<dbReference type="SUPFAM" id="SSF47384">
    <property type="entry name" value="Homodimeric domain of signal transducing histidine kinase"/>
    <property type="match status" value="1"/>
</dbReference>
<feature type="domain" description="Guanylate cyclase" evidence="19">
    <location>
        <begin position="569"/>
        <end position="695"/>
    </location>
</feature>
<evidence type="ECO:0000313" key="22">
    <source>
        <dbReference type="Proteomes" id="UP000231019"/>
    </source>
</evidence>
<dbReference type="InterPro" id="IPR000644">
    <property type="entry name" value="CBS_dom"/>
</dbReference>
<evidence type="ECO:0000259" key="17">
    <source>
        <dbReference type="PROSITE" id="PS50109"/>
    </source>
</evidence>
<keyword evidence="12" id="KW-0238">DNA-binding</keyword>
<accession>A0A2M7GAR2</accession>
<keyword evidence="7" id="KW-0547">Nucleotide-binding</keyword>
<proteinExistence type="predicted"/>
<evidence type="ECO:0000256" key="1">
    <source>
        <dbReference type="ARBA" id="ARBA00000085"/>
    </source>
</evidence>
<dbReference type="PROSITE" id="PS50110">
    <property type="entry name" value="RESPONSE_REGULATORY"/>
    <property type="match status" value="1"/>
</dbReference>
<dbReference type="Proteomes" id="UP000231019">
    <property type="component" value="Unassembled WGS sequence"/>
</dbReference>
<feature type="domain" description="Response regulatory" evidence="18">
    <location>
        <begin position="412"/>
        <end position="529"/>
    </location>
</feature>
<dbReference type="SUPFAM" id="SSF55874">
    <property type="entry name" value="ATPase domain of HSP90 chaperone/DNA topoisomerase II/histidine kinase"/>
    <property type="match status" value="1"/>
</dbReference>
<dbReference type="SMART" id="SM00388">
    <property type="entry name" value="HisKA"/>
    <property type="match status" value="1"/>
</dbReference>
<dbReference type="AlphaFoldDB" id="A0A2M7GAR2"/>
<dbReference type="InterPro" id="IPR011006">
    <property type="entry name" value="CheY-like_superfamily"/>
</dbReference>
<dbReference type="SUPFAM" id="SSF55073">
    <property type="entry name" value="Nucleotide cyclase"/>
    <property type="match status" value="1"/>
</dbReference>
<dbReference type="GO" id="GO:0005886">
    <property type="term" value="C:plasma membrane"/>
    <property type="evidence" value="ECO:0007669"/>
    <property type="project" value="UniProtKB-SubCell"/>
</dbReference>
<evidence type="ECO:0000256" key="14">
    <source>
        <dbReference type="ARBA" id="ARBA00023163"/>
    </source>
</evidence>
<evidence type="ECO:0000256" key="13">
    <source>
        <dbReference type="ARBA" id="ARBA00023136"/>
    </source>
</evidence>
<dbReference type="SUPFAM" id="SSF52172">
    <property type="entry name" value="CheY-like"/>
    <property type="match status" value="1"/>
</dbReference>
<dbReference type="EMBL" id="PFFQ01000006">
    <property type="protein sequence ID" value="PIW19007.1"/>
    <property type="molecule type" value="Genomic_DNA"/>
</dbReference>
<evidence type="ECO:0000256" key="8">
    <source>
        <dbReference type="ARBA" id="ARBA00022777"/>
    </source>
</evidence>
<evidence type="ECO:0000256" key="3">
    <source>
        <dbReference type="ARBA" id="ARBA00012438"/>
    </source>
</evidence>
<organism evidence="21 22">
    <name type="scientific">bacterium (Candidatus Blackallbacteria) CG17_big_fil_post_rev_8_21_14_2_50_48_46</name>
    <dbReference type="NCBI Taxonomy" id="2014261"/>
    <lineage>
        <taxon>Bacteria</taxon>
        <taxon>Candidatus Blackallbacteria</taxon>
    </lineage>
</organism>
<dbReference type="InterPro" id="IPR004358">
    <property type="entry name" value="Sig_transdc_His_kin-like_C"/>
</dbReference>
<evidence type="ECO:0000256" key="15">
    <source>
        <dbReference type="PROSITE-ProRule" id="PRU00169"/>
    </source>
</evidence>
<feature type="domain" description="CBS" evidence="20">
    <location>
        <begin position="11"/>
        <end position="67"/>
    </location>
</feature>
<evidence type="ECO:0000259" key="19">
    <source>
        <dbReference type="PROSITE" id="PS50125"/>
    </source>
</evidence>
<keyword evidence="4" id="KW-1003">Cell membrane</keyword>
<evidence type="ECO:0000313" key="21">
    <source>
        <dbReference type="EMBL" id="PIW19007.1"/>
    </source>
</evidence>
<keyword evidence="5 15" id="KW-0597">Phosphoprotein</keyword>
<evidence type="ECO:0000259" key="20">
    <source>
        <dbReference type="PROSITE" id="PS51371"/>
    </source>
</evidence>
<dbReference type="GO" id="GO:0003677">
    <property type="term" value="F:DNA binding"/>
    <property type="evidence" value="ECO:0007669"/>
    <property type="project" value="UniProtKB-KW"/>
</dbReference>
<dbReference type="InterPro" id="IPR001789">
    <property type="entry name" value="Sig_transdc_resp-reg_receiver"/>
</dbReference>
<dbReference type="FunFam" id="3.40.50.2300:FF:000001">
    <property type="entry name" value="DNA-binding response regulator PhoB"/>
    <property type="match status" value="1"/>
</dbReference>
<sequence length="820" mass="91648">MNTKICVQSIMNPGLSCLPEDLSVSEVVAVMHRQKIGAILLGTPEEMKGIFSERDLLNKVVGPGLNIYTTLVSEVMTRSLLTLSADQDINDALKLMESRNIRHLPIVDQTGRGIGMLGMRDLMKTMVRHLERENDSLSQLDRLKDEFLANTSHELRTPLNGIIGIAESILDGATGELNAQLRYNLSLIVSSGRRLAHLVNDILDFSKLKHRNLVLNLRPVSLRSLTDVVITILMHLTHNKPINLHNGIPDELMAVQADENRLQQILYNLIGNAIKFTEIGLIEVIARQKVDEIIVSVCDAGKGIPKEQQEQIFESFEQGDGSSEREAGGTGIGLAITRQLVELHGGKIWVESEPGQGSVFSFSLPISHERALESVGAGQEDLSQFNLFHDQASLFKESEDSLSEISKGEGFRILIVDDEPINAQVLANLLSLEHYQIFQTNNGEEALQALNSGQHFDLVLLDIMMPRMSGYEVCKQIRKKFPPTELPVVMLTAKNQVSDLVEGFQMGANDYLTKPFSKNELRARIKTHIELAKINMAYSRFVPREFLGYLGHESIVQVRLGDQVQKQMTVFFSDIRSFTTLSETMTPKENFDFLNSYLRRVSPVIRQNQGFIDKYIGDAIMALFPENPANALEAALEMLDLIEAYNPSRLERGYAPIEIGFGLHTGSLMLGTIGEQERMEGTVISDAVNLASRMEGLTKIYAAPIIISEQVRESLPANHTYPMRPLGQVKVKGKNQSVRVYEVIDRRKNEIQALKLETIETFSAGIQAYENQAYSEAQSYFSQVYRKNQADLAALLYLEYCQGIEEQPESPHAHIQASKA</sequence>
<evidence type="ECO:0000256" key="7">
    <source>
        <dbReference type="ARBA" id="ARBA00022741"/>
    </source>
</evidence>
<dbReference type="SMART" id="SM00116">
    <property type="entry name" value="CBS"/>
    <property type="match status" value="2"/>
</dbReference>
<evidence type="ECO:0000256" key="4">
    <source>
        <dbReference type="ARBA" id="ARBA00022475"/>
    </source>
</evidence>
<dbReference type="Pfam" id="PF00571">
    <property type="entry name" value="CBS"/>
    <property type="match status" value="2"/>
</dbReference>
<keyword evidence="14" id="KW-0804">Transcription</keyword>
<protein>
    <recommendedName>
        <fullName evidence="3">histidine kinase</fullName>
        <ecNumber evidence="3">2.7.13.3</ecNumber>
    </recommendedName>
</protein>
<dbReference type="Pfam" id="PF00512">
    <property type="entry name" value="HisKA"/>
    <property type="match status" value="1"/>
</dbReference>
<keyword evidence="9" id="KW-0067">ATP-binding</keyword>
<evidence type="ECO:0000256" key="16">
    <source>
        <dbReference type="PROSITE-ProRule" id="PRU00703"/>
    </source>
</evidence>
<dbReference type="PRINTS" id="PR00344">
    <property type="entry name" value="BCTRLSENSOR"/>
</dbReference>
<feature type="domain" description="Histidine kinase" evidence="17">
    <location>
        <begin position="150"/>
        <end position="368"/>
    </location>
</feature>
<gene>
    <name evidence="21" type="ORF">COW36_02545</name>
</gene>
<comment type="catalytic activity">
    <reaction evidence="1">
        <text>ATP + protein L-histidine = ADP + protein N-phospho-L-histidine.</text>
        <dbReference type="EC" id="2.7.13.3"/>
    </reaction>
</comment>
<keyword evidence="16" id="KW-0129">CBS domain</keyword>
<dbReference type="PANTHER" id="PTHR43047:SF72">
    <property type="entry name" value="OSMOSENSING HISTIDINE PROTEIN KINASE SLN1"/>
    <property type="match status" value="1"/>
</dbReference>
<dbReference type="Pfam" id="PF02518">
    <property type="entry name" value="HATPase_c"/>
    <property type="match status" value="1"/>
</dbReference>
<dbReference type="GO" id="GO:0005524">
    <property type="term" value="F:ATP binding"/>
    <property type="evidence" value="ECO:0007669"/>
    <property type="project" value="UniProtKB-KW"/>
</dbReference>
<dbReference type="GO" id="GO:0009927">
    <property type="term" value="F:histidine phosphotransfer kinase activity"/>
    <property type="evidence" value="ECO:0007669"/>
    <property type="project" value="TreeGrafter"/>
</dbReference>
<evidence type="ECO:0000256" key="6">
    <source>
        <dbReference type="ARBA" id="ARBA00022679"/>
    </source>
</evidence>
<keyword evidence="10" id="KW-0902">Two-component regulatory system</keyword>
<dbReference type="SUPFAM" id="SSF54631">
    <property type="entry name" value="CBS-domain pair"/>
    <property type="match status" value="1"/>
</dbReference>
<dbReference type="Gene3D" id="3.30.565.10">
    <property type="entry name" value="Histidine kinase-like ATPase, C-terminal domain"/>
    <property type="match status" value="1"/>
</dbReference>
<keyword evidence="6" id="KW-0808">Transferase</keyword>
<dbReference type="PROSITE" id="PS50109">
    <property type="entry name" value="HIS_KIN"/>
    <property type="match status" value="1"/>
</dbReference>
<dbReference type="PROSITE" id="PS50125">
    <property type="entry name" value="GUANYLATE_CYCLASE_2"/>
    <property type="match status" value="1"/>
</dbReference>
<dbReference type="Pfam" id="PF00211">
    <property type="entry name" value="Guanylate_cyc"/>
    <property type="match status" value="1"/>
</dbReference>
<dbReference type="SMART" id="SM00044">
    <property type="entry name" value="CYCc"/>
    <property type="match status" value="1"/>
</dbReference>
<evidence type="ECO:0000256" key="9">
    <source>
        <dbReference type="ARBA" id="ARBA00022840"/>
    </source>
</evidence>
<dbReference type="InterPro" id="IPR005467">
    <property type="entry name" value="His_kinase_dom"/>
</dbReference>
<evidence type="ECO:0000256" key="12">
    <source>
        <dbReference type="ARBA" id="ARBA00023125"/>
    </source>
</evidence>
<dbReference type="SMART" id="SM00387">
    <property type="entry name" value="HATPase_c"/>
    <property type="match status" value="1"/>
</dbReference>
<evidence type="ECO:0000256" key="2">
    <source>
        <dbReference type="ARBA" id="ARBA00004236"/>
    </source>
</evidence>
<dbReference type="PROSITE" id="PS51371">
    <property type="entry name" value="CBS"/>
    <property type="match status" value="2"/>
</dbReference>
<dbReference type="PANTHER" id="PTHR43047">
    <property type="entry name" value="TWO-COMPONENT HISTIDINE PROTEIN KINASE"/>
    <property type="match status" value="1"/>
</dbReference>
<dbReference type="Gene3D" id="3.10.580.10">
    <property type="entry name" value="CBS-domain"/>
    <property type="match status" value="1"/>
</dbReference>
<dbReference type="CDD" id="cd00082">
    <property type="entry name" value="HisKA"/>
    <property type="match status" value="1"/>
</dbReference>
<dbReference type="InterPro" id="IPR036097">
    <property type="entry name" value="HisK_dim/P_sf"/>
</dbReference>
<dbReference type="Gene3D" id="1.10.287.130">
    <property type="match status" value="1"/>
</dbReference>